<comment type="caution">
    <text evidence="2">The sequence shown here is derived from an EMBL/GenBank/DDBJ whole genome shotgun (WGS) entry which is preliminary data.</text>
</comment>
<dbReference type="Pfam" id="PF19413">
    <property type="entry name" value="YaiO"/>
    <property type="match status" value="1"/>
</dbReference>
<dbReference type="EMBL" id="JBHTIC010000002">
    <property type="protein sequence ID" value="MFD0760468.1"/>
    <property type="molecule type" value="Genomic_DNA"/>
</dbReference>
<keyword evidence="3" id="KW-1185">Reference proteome</keyword>
<evidence type="ECO:0000313" key="2">
    <source>
        <dbReference type="EMBL" id="MFD0760468.1"/>
    </source>
</evidence>
<dbReference type="Proteomes" id="UP001597032">
    <property type="component" value="Unassembled WGS sequence"/>
</dbReference>
<protein>
    <submittedName>
        <fullName evidence="2">YaiO family outer membrane beta-barrel protein</fullName>
    </submittedName>
</protein>
<accession>A0ABW2Z1I0</accession>
<proteinExistence type="predicted"/>
<organism evidence="2 3">
    <name type="scientific">Lutibacter aestuarii</name>
    <dbReference type="NCBI Taxonomy" id="861111"/>
    <lineage>
        <taxon>Bacteria</taxon>
        <taxon>Pseudomonadati</taxon>
        <taxon>Bacteroidota</taxon>
        <taxon>Flavobacteriia</taxon>
        <taxon>Flavobacteriales</taxon>
        <taxon>Flavobacteriaceae</taxon>
        <taxon>Lutibacter</taxon>
    </lineage>
</organism>
<dbReference type="NCBIfam" id="TIGR04390">
    <property type="entry name" value="OMP_YaiO_dom"/>
    <property type="match status" value="1"/>
</dbReference>
<reference evidence="3" key="1">
    <citation type="journal article" date="2019" name="Int. J. Syst. Evol. Microbiol.">
        <title>The Global Catalogue of Microorganisms (GCM) 10K type strain sequencing project: providing services to taxonomists for standard genome sequencing and annotation.</title>
        <authorList>
            <consortium name="The Broad Institute Genomics Platform"/>
            <consortium name="The Broad Institute Genome Sequencing Center for Infectious Disease"/>
            <person name="Wu L."/>
            <person name="Ma J."/>
        </authorList>
    </citation>
    <scope>NUCLEOTIDE SEQUENCE [LARGE SCALE GENOMIC DNA]</scope>
    <source>
        <strain evidence="3">CCUG 60022</strain>
    </source>
</reference>
<dbReference type="Gene3D" id="1.25.40.10">
    <property type="entry name" value="Tetratricopeptide repeat domain"/>
    <property type="match status" value="1"/>
</dbReference>
<gene>
    <name evidence="2" type="ORF">ACFQZW_00065</name>
</gene>
<evidence type="ECO:0000313" key="3">
    <source>
        <dbReference type="Proteomes" id="UP001597032"/>
    </source>
</evidence>
<name>A0ABW2Z1I0_9FLAO</name>
<feature type="domain" description="YaiO beta-barrel" evidence="1">
    <location>
        <begin position="183"/>
        <end position="351"/>
    </location>
</feature>
<evidence type="ECO:0000259" key="1">
    <source>
        <dbReference type="Pfam" id="PF19413"/>
    </source>
</evidence>
<sequence>MKKFKILLVFVLLLSINLSIFSQQKEFKGNPDTAFEVARELAFNGKRKQAQDSLLLILTKYPNYHDIRSFLASTYSWDGNYKQAKQEFKYILDRDLKIKTTWVAAINNELWSDAPYNALKMANEALKHFTKDEEILLLKAKAEQNSENPENALKTVESILKNNPESEKGKAYKANLNQVLRFNAIGISSSVDLYSEVFDPMQYHTFKYKRLTKYGSIIAKINFNRRFNDNGAQFEVDLYPRIAKGLYAYLNIGFSNSYLYPDVRFGAELHKSLPHSFEMSLGIRTLKYSSTTNIYTGSIGWYTGNSYWSFRPYITPGDSGSSVSGTLNYRKYRSDADNYFSIAAGIGFSPEFNRFKFDGEEEEIIKLQSQKINLGYYFTSKNKQHAWGTKFGVAHQEISFNPGSYFWIYSLALSWELKFK</sequence>
<dbReference type="SUPFAM" id="SSF48452">
    <property type="entry name" value="TPR-like"/>
    <property type="match status" value="1"/>
</dbReference>
<dbReference type="InterPro" id="IPR030887">
    <property type="entry name" value="Beta-barrel_YaiO"/>
</dbReference>
<dbReference type="InterPro" id="IPR011990">
    <property type="entry name" value="TPR-like_helical_dom_sf"/>
</dbReference>
<dbReference type="RefSeq" id="WP_386781248.1">
    <property type="nucleotide sequence ID" value="NZ_JBHTIC010000002.1"/>
</dbReference>